<accession>A0ABP6K9P4</accession>
<dbReference type="Proteomes" id="UP001499930">
    <property type="component" value="Unassembled WGS sequence"/>
</dbReference>
<sequence length="131" mass="14284">MGPSRERAIHRTELRRRFDLVAYDPRTTVWLERMPAVCQEPAVTLSEPRDRGEYDALAAAMAKGFTACRTADRTGLFAHLDSLSVARDMDAVREALGEERLSFMANSYGGVPSAATRGCSRSASVPCTSTG</sequence>
<name>A0ABP6K9P4_9ACTN</name>
<dbReference type="Gene3D" id="3.40.50.1820">
    <property type="entry name" value="alpha/beta hydrolase"/>
    <property type="match status" value="1"/>
</dbReference>
<gene>
    <name evidence="1" type="ORF">GCM10017559_01060</name>
</gene>
<reference evidence="2" key="1">
    <citation type="journal article" date="2019" name="Int. J. Syst. Evol. Microbiol.">
        <title>The Global Catalogue of Microorganisms (GCM) 10K type strain sequencing project: providing services to taxonomists for standard genome sequencing and annotation.</title>
        <authorList>
            <consortium name="The Broad Institute Genomics Platform"/>
            <consortium name="The Broad Institute Genome Sequencing Center for Infectious Disease"/>
            <person name="Wu L."/>
            <person name="Ma J."/>
        </authorList>
    </citation>
    <scope>NUCLEOTIDE SEQUENCE [LARGE SCALE GENOMIC DNA]</scope>
    <source>
        <strain evidence="2">JCM 3106</strain>
    </source>
</reference>
<dbReference type="InterPro" id="IPR029058">
    <property type="entry name" value="AB_hydrolase_fold"/>
</dbReference>
<evidence type="ECO:0008006" key="3">
    <source>
        <dbReference type="Google" id="ProtNLM"/>
    </source>
</evidence>
<organism evidence="1 2">
    <name type="scientific">Streptosporangium longisporum</name>
    <dbReference type="NCBI Taxonomy" id="46187"/>
    <lineage>
        <taxon>Bacteria</taxon>
        <taxon>Bacillati</taxon>
        <taxon>Actinomycetota</taxon>
        <taxon>Actinomycetes</taxon>
        <taxon>Streptosporangiales</taxon>
        <taxon>Streptosporangiaceae</taxon>
        <taxon>Streptosporangium</taxon>
    </lineage>
</organism>
<comment type="caution">
    <text evidence="1">The sequence shown here is derived from an EMBL/GenBank/DDBJ whole genome shotgun (WGS) entry which is preliminary data.</text>
</comment>
<proteinExistence type="predicted"/>
<dbReference type="EMBL" id="BAAAWD010000002">
    <property type="protein sequence ID" value="GAA2985345.1"/>
    <property type="molecule type" value="Genomic_DNA"/>
</dbReference>
<evidence type="ECO:0000313" key="2">
    <source>
        <dbReference type="Proteomes" id="UP001499930"/>
    </source>
</evidence>
<keyword evidence="2" id="KW-1185">Reference proteome</keyword>
<protein>
    <recommendedName>
        <fullName evidence="3">AB hydrolase-1 domain-containing protein</fullName>
    </recommendedName>
</protein>
<evidence type="ECO:0000313" key="1">
    <source>
        <dbReference type="EMBL" id="GAA2985345.1"/>
    </source>
</evidence>
<dbReference type="RefSeq" id="WP_344886772.1">
    <property type="nucleotide sequence ID" value="NZ_BAAAWD010000002.1"/>
</dbReference>